<sequence length="1010" mass="114685">MMMEEGHSRRRRYDDGDFYGRAQDDHRGAAVTASVVDEHNDGYHYDDDDYDYHSEDGYDDDSGEYNHDGYDYDYYYDYDREGHSYHSPRNGPRHYNYHHANGGTAQSLPSMRRIRDVHRHDDVINEDDEYLRRGLGHIRETTGEEYDDYYRQHRHRGGRGGGGRSIHGVVRESRSEGGRDRYNSFLRDDGPRGGGDFRYHDRRWEDPSVGGGGDPYYTVSPGGGPPSPPPSHRHHHHRRQYRYHSKRPDPSVGGESAISSPSRRPPPLTPRQPESTPEVMTMSTAVDLPFNSDHRDVVSTASASAITFGSRSYYSTGTTSHHSYSGNKKVATIPRRVNLPARPPPPPPKLSSPPPPLPDPSSHMSTRKLTMDHSLPELPYLPPEMNGRRRGDDPSVVSLPLAAPALDVDSSHANDKIAIVRHNRPLRSIDAGKSRDMMIGRGKSVGSVSSRRRTRKKGEESRRRTRSRSLDRSIRSTTSRRRRLGENIEMSIPSSSSSIPSSRKKRSRNDDGGGGVRGGSSSIKSSTRTRTRSRSRSRSVDKSIALSSSSRSRYSGSVGGDKIRPYDEDRRSLISGHDSVVSRDSDGSWWRASTTSSLMASTRHDIDDDGYCRSHPDVRLMKLREDGRWRILRKRCPECIAVEDRPTSRNLHSDYYNNYDDDDDSNDRGKSYTESMTHSSALNDGNLSLDNSNTTSSSPSAFHDLGLTIQKTPEEMEAMEATNRLKRRLAARAYHFPGNTWWQDWMQYLSNTHTVLGLFFHHPLHPMKFQERLVILMGSIAIGMSISNFTYMYYIKNGYSMTEVVFTFVVVDITRMMITLWTLGSFVHTMFDLLLWHMKACTICRYKGKIDENLMRWGRVAGLFVVVLATFAGVYAVLLRASIEYKGEGSTSEQAAESIRNNELYKIQFEDKRSFRFLLGYLVEFILALFVYYPIAVTILFSGVLGCGGRIPILGGRPREMKKEKRYEMNKRQPKILKAVNIEGNGSDSSLDYYANTYRGDSRFEDHSII</sequence>
<feature type="compositionally biased region" description="Low complexity" evidence="1">
    <location>
        <begin position="679"/>
        <end position="700"/>
    </location>
</feature>
<feature type="transmembrane region" description="Helical" evidence="2">
    <location>
        <begin position="925"/>
        <end position="953"/>
    </location>
</feature>
<keyword evidence="2" id="KW-0472">Membrane</keyword>
<feature type="transmembrane region" description="Helical" evidence="2">
    <location>
        <begin position="815"/>
        <end position="836"/>
    </location>
</feature>
<protein>
    <submittedName>
        <fullName evidence="3">Uncharacterized protein</fullName>
    </submittedName>
</protein>
<feature type="compositionally biased region" description="Low complexity" evidence="1">
    <location>
        <begin position="491"/>
        <end position="501"/>
    </location>
</feature>
<accession>A0ABD3RA67</accession>
<feature type="compositionally biased region" description="Basic residues" evidence="1">
    <location>
        <begin position="527"/>
        <end position="537"/>
    </location>
</feature>
<feature type="compositionally biased region" description="Basic and acidic residues" evidence="1">
    <location>
        <begin position="561"/>
        <end position="570"/>
    </location>
</feature>
<feature type="region of interest" description="Disordered" evidence="1">
    <location>
        <begin position="1"/>
        <end position="22"/>
    </location>
</feature>
<feature type="compositionally biased region" description="Basic and acidic residues" evidence="1">
    <location>
        <begin position="457"/>
        <end position="474"/>
    </location>
</feature>
<feature type="compositionally biased region" description="Low complexity" evidence="1">
    <location>
        <begin position="440"/>
        <end position="449"/>
    </location>
</feature>
<feature type="compositionally biased region" description="Low complexity" evidence="1">
    <location>
        <begin position="542"/>
        <end position="556"/>
    </location>
</feature>
<comment type="caution">
    <text evidence="3">The sequence shown here is derived from an EMBL/GenBank/DDBJ whole genome shotgun (WGS) entry which is preliminary data.</text>
</comment>
<feature type="transmembrane region" description="Helical" evidence="2">
    <location>
        <begin position="773"/>
        <end position="795"/>
    </location>
</feature>
<feature type="region of interest" description="Disordered" evidence="1">
    <location>
        <begin position="152"/>
        <end position="278"/>
    </location>
</feature>
<dbReference type="AlphaFoldDB" id="A0ABD3RA67"/>
<dbReference type="EMBL" id="JALLPB020000689">
    <property type="protein sequence ID" value="KAL3806996.1"/>
    <property type="molecule type" value="Genomic_DNA"/>
</dbReference>
<evidence type="ECO:0000256" key="2">
    <source>
        <dbReference type="SAM" id="Phobius"/>
    </source>
</evidence>
<feature type="compositionally biased region" description="Basic and acidic residues" evidence="1">
    <location>
        <begin position="169"/>
        <end position="206"/>
    </location>
</feature>
<feature type="transmembrane region" description="Helical" evidence="2">
    <location>
        <begin position="857"/>
        <end position="878"/>
    </location>
</feature>
<keyword evidence="2" id="KW-1133">Transmembrane helix</keyword>
<feature type="region of interest" description="Disordered" evidence="1">
    <location>
        <begin position="429"/>
        <end position="570"/>
    </location>
</feature>
<feature type="compositionally biased region" description="Basic and acidic residues" evidence="1">
    <location>
        <begin position="1"/>
        <end position="15"/>
    </location>
</feature>
<reference evidence="3 4" key="1">
    <citation type="submission" date="2024-10" db="EMBL/GenBank/DDBJ databases">
        <title>Updated reference genomes for cyclostephanoid diatoms.</title>
        <authorList>
            <person name="Roberts W.R."/>
            <person name="Alverson A.J."/>
        </authorList>
    </citation>
    <scope>NUCLEOTIDE SEQUENCE [LARGE SCALE GENOMIC DNA]</scope>
    <source>
        <strain evidence="3 4">AJA228-03</strain>
    </source>
</reference>
<proteinExistence type="predicted"/>
<evidence type="ECO:0000256" key="1">
    <source>
        <dbReference type="SAM" id="MobiDB-lite"/>
    </source>
</evidence>
<keyword evidence="4" id="KW-1185">Reference proteome</keyword>
<feature type="compositionally biased region" description="Pro residues" evidence="1">
    <location>
        <begin position="341"/>
        <end position="359"/>
    </location>
</feature>
<evidence type="ECO:0000313" key="3">
    <source>
        <dbReference type="EMBL" id="KAL3806996.1"/>
    </source>
</evidence>
<organism evidence="3 4">
    <name type="scientific">Cyclostephanos tholiformis</name>
    <dbReference type="NCBI Taxonomy" id="382380"/>
    <lineage>
        <taxon>Eukaryota</taxon>
        <taxon>Sar</taxon>
        <taxon>Stramenopiles</taxon>
        <taxon>Ochrophyta</taxon>
        <taxon>Bacillariophyta</taxon>
        <taxon>Coscinodiscophyceae</taxon>
        <taxon>Thalassiosirophycidae</taxon>
        <taxon>Stephanodiscales</taxon>
        <taxon>Stephanodiscaceae</taxon>
        <taxon>Cyclostephanos</taxon>
    </lineage>
</organism>
<name>A0ABD3RA67_9STRA</name>
<feature type="region of interest" description="Disordered" evidence="1">
    <location>
        <begin position="337"/>
        <end position="367"/>
    </location>
</feature>
<feature type="compositionally biased region" description="Basic residues" evidence="1">
    <location>
        <begin position="231"/>
        <end position="245"/>
    </location>
</feature>
<keyword evidence="2" id="KW-0812">Transmembrane</keyword>
<gene>
    <name evidence="3" type="ORF">ACHAXA_000941</name>
</gene>
<dbReference type="Proteomes" id="UP001530377">
    <property type="component" value="Unassembled WGS sequence"/>
</dbReference>
<evidence type="ECO:0000313" key="4">
    <source>
        <dbReference type="Proteomes" id="UP001530377"/>
    </source>
</evidence>
<feature type="region of interest" description="Disordered" evidence="1">
    <location>
        <begin position="651"/>
        <end position="704"/>
    </location>
</feature>